<comment type="subcellular location">
    <subcellularLocation>
        <location evidence="1">Cytoplasm</location>
        <location evidence="1">Perinuclear region</location>
    </subcellularLocation>
</comment>
<keyword evidence="9" id="KW-1185">Reference proteome</keyword>
<dbReference type="GeneID" id="106491235"/>
<evidence type="ECO:0000256" key="7">
    <source>
        <dbReference type="SAM" id="MobiDB-lite"/>
    </source>
</evidence>
<dbReference type="InterPro" id="IPR010911">
    <property type="entry name" value="Rab_BD"/>
</dbReference>
<gene>
    <name evidence="10" type="primary">MYRIP</name>
</gene>
<feature type="region of interest" description="Disordered" evidence="7">
    <location>
        <begin position="554"/>
        <end position="594"/>
    </location>
</feature>
<evidence type="ECO:0000256" key="2">
    <source>
        <dbReference type="ARBA" id="ARBA00022490"/>
    </source>
</evidence>
<protein>
    <submittedName>
        <fullName evidence="10">Rab effector MyRIP</fullName>
    </submittedName>
</protein>
<dbReference type="InterPro" id="IPR013083">
    <property type="entry name" value="Znf_RING/FYVE/PHD"/>
</dbReference>
<dbReference type="Pfam" id="PF02318">
    <property type="entry name" value="FYVE_2"/>
    <property type="match status" value="1"/>
</dbReference>
<dbReference type="Pfam" id="PF04698">
    <property type="entry name" value="Rab_eff_C"/>
    <property type="match status" value="1"/>
</dbReference>
<feature type="compositionally biased region" description="Polar residues" evidence="7">
    <location>
        <begin position="802"/>
        <end position="813"/>
    </location>
</feature>
<keyword evidence="4" id="KW-0863">Zinc-finger</keyword>
<dbReference type="PANTHER" id="PTHR14555">
    <property type="entry name" value="MYELIN-ASSOCIATED OLIGODENDROCYTIC BASIC PROTEIN MOBP -RELATED"/>
    <property type="match status" value="1"/>
</dbReference>
<accession>A0ABM4E491</accession>
<feature type="compositionally biased region" description="Basic and acidic residues" evidence="7">
    <location>
        <begin position="623"/>
        <end position="633"/>
    </location>
</feature>
<feature type="region of interest" description="Disordered" evidence="7">
    <location>
        <begin position="513"/>
        <end position="533"/>
    </location>
</feature>
<dbReference type="Gene3D" id="3.30.40.10">
    <property type="entry name" value="Zinc/RING finger domain, C3HC4 (zinc finger)"/>
    <property type="match status" value="1"/>
</dbReference>
<dbReference type="InterPro" id="IPR051745">
    <property type="entry name" value="Intracell_Transport_Effector"/>
</dbReference>
<keyword evidence="3" id="KW-0479">Metal-binding</keyword>
<dbReference type="PANTHER" id="PTHR14555:SF6">
    <property type="entry name" value="RAB EFFECTOR MYRIP"/>
    <property type="match status" value="1"/>
</dbReference>
<dbReference type="RefSeq" id="XP_067147438.1">
    <property type="nucleotide sequence ID" value="XM_067291337.1"/>
</dbReference>
<feature type="region of interest" description="Disordered" evidence="7">
    <location>
        <begin position="610"/>
        <end position="643"/>
    </location>
</feature>
<keyword evidence="5" id="KW-0862">Zinc</keyword>
<feature type="compositionally biased region" description="Polar residues" evidence="7">
    <location>
        <begin position="514"/>
        <end position="527"/>
    </location>
</feature>
<dbReference type="PROSITE" id="PS50916">
    <property type="entry name" value="RABBD"/>
    <property type="match status" value="1"/>
</dbReference>
<reference evidence="10" key="2">
    <citation type="submission" date="2025-08" db="UniProtKB">
        <authorList>
            <consortium name="RefSeq"/>
        </authorList>
    </citation>
    <scope>IDENTIFICATION</scope>
    <source>
        <tissue evidence="10">Blood</tissue>
    </source>
</reference>
<feature type="compositionally biased region" description="Acidic residues" evidence="7">
    <location>
        <begin position="572"/>
        <end position="583"/>
    </location>
</feature>
<evidence type="ECO:0000256" key="5">
    <source>
        <dbReference type="ARBA" id="ARBA00022833"/>
    </source>
</evidence>
<dbReference type="Proteomes" id="UP001652627">
    <property type="component" value="Chromosome 2"/>
</dbReference>
<feature type="coiled-coil region" evidence="6">
    <location>
        <begin position="734"/>
        <end position="770"/>
    </location>
</feature>
<evidence type="ECO:0000313" key="10">
    <source>
        <dbReference type="RefSeq" id="XP_067147438.1"/>
    </source>
</evidence>
<feature type="coiled-coil region" evidence="6">
    <location>
        <begin position="29"/>
        <end position="56"/>
    </location>
</feature>
<proteinExistence type="predicted"/>
<evidence type="ECO:0000256" key="1">
    <source>
        <dbReference type="ARBA" id="ARBA00004556"/>
    </source>
</evidence>
<evidence type="ECO:0000256" key="6">
    <source>
        <dbReference type="SAM" id="Coils"/>
    </source>
</evidence>
<feature type="domain" description="RabBD" evidence="8">
    <location>
        <begin position="4"/>
        <end position="124"/>
    </location>
</feature>
<reference evidence="9" key="1">
    <citation type="submission" date="2025-05" db="UniProtKB">
        <authorList>
            <consortium name="RefSeq"/>
        </authorList>
    </citation>
    <scope>NUCLEOTIDE SEQUENCE [LARGE SCALE GENOMIC DNA]</scope>
</reference>
<feature type="compositionally biased region" description="Basic and acidic residues" evidence="7">
    <location>
        <begin position="584"/>
        <end position="594"/>
    </location>
</feature>
<dbReference type="InterPro" id="IPR006788">
    <property type="entry name" value="Myrip/Melanophilin"/>
</dbReference>
<evidence type="ECO:0000256" key="3">
    <source>
        <dbReference type="ARBA" id="ARBA00022723"/>
    </source>
</evidence>
<evidence type="ECO:0000259" key="8">
    <source>
        <dbReference type="PROSITE" id="PS50916"/>
    </source>
</evidence>
<dbReference type="InterPro" id="IPR011011">
    <property type="entry name" value="Znf_FYVE_PHD"/>
</dbReference>
<dbReference type="SUPFAM" id="SSF57903">
    <property type="entry name" value="FYVE/PHD zinc finger"/>
    <property type="match status" value="1"/>
</dbReference>
<evidence type="ECO:0000256" key="4">
    <source>
        <dbReference type="ARBA" id="ARBA00022771"/>
    </source>
</evidence>
<organism evidence="9 10">
    <name type="scientific">Apteryx mantelli</name>
    <name type="common">North Island brown kiwi</name>
    <dbReference type="NCBI Taxonomy" id="2696672"/>
    <lineage>
        <taxon>Eukaryota</taxon>
        <taxon>Metazoa</taxon>
        <taxon>Chordata</taxon>
        <taxon>Craniata</taxon>
        <taxon>Vertebrata</taxon>
        <taxon>Euteleostomi</taxon>
        <taxon>Archelosauria</taxon>
        <taxon>Archosauria</taxon>
        <taxon>Dinosauria</taxon>
        <taxon>Saurischia</taxon>
        <taxon>Theropoda</taxon>
        <taxon>Coelurosauria</taxon>
        <taxon>Aves</taxon>
        <taxon>Palaeognathae</taxon>
        <taxon>Apterygiformes</taxon>
        <taxon>Apterygidae</taxon>
        <taxon>Apteryx</taxon>
    </lineage>
</organism>
<feature type="region of interest" description="Disordered" evidence="7">
    <location>
        <begin position="797"/>
        <end position="832"/>
    </location>
</feature>
<evidence type="ECO:0000313" key="9">
    <source>
        <dbReference type="Proteomes" id="UP001652627"/>
    </source>
</evidence>
<keyword evidence="2" id="KW-0963">Cytoplasm</keyword>
<sequence length="875" mass="98819">MGRKLDLSGLTDEEAEHVLQVVQRDFSLRKKEEERLSEMKQKLDEEGNKCSILSKQQKFNEHCCIRCCSPFTFLINSKRQCQDCKYNICKSCSSYQKKEKAWICSVCQQARLLRIQSLDWYYNNVKSRFKCFGSAKVLKNLYRKHGLESGACPDVIEGDFFEGSLENEGSICGSDSTFYGQTEGHSMMDTLAVALRVAEEAVEEAISKAETYSDSLDKQNEACYLQEHKEDLIEELATTIVQKIIKKQKSKTEQTEADFEWPPSRSSGLASVAVSDQSMLTFPGSRRGSYTLWRSQSAFSLASEDMPSKGLDPASSVTEALWRQQKGQFRKQKECKLSALPSWKSVDRLNETNPPPVFQSTDGNWVALQNVTLPHPRMLAKPKSQVFKALENESSIVSAYDEMGSDSEDDYDWNVALNKLRWRPRQLSDDLYYTDSQYNPEWVYGNDQYQAVTSPSSGLYTNTETLFSDSETSSVNSSQEAKGPSKLLWVQSRTQGDKPRMEKKHFHGELDVNFNPQATSLENSDSSEPGEVHYDLEERSRWWRKNKMISEELSEGKNHTKTNKKNLSTAQDFDDLSETDISSEDQHHKIKPDLMEEELKSRLFQLAAKMNDKETSSGEEQESEPKTDPENQKESLSSDENGKSIHEELKKKYSAVSLCNISTEVLKVINATEELIAESTGPCDFPADLHNRGRGTFPLGTNPTRLDEQLTTLEENVYLTASTVYGLEGQLNSLEDAARKINSVTAESELAELEDQVATAAAQVHHAELQISDIESRISALTVAGLNVAPCVRLTRKRDQKQTNQMHTINTSRQQRRKLPAPPIKGEKIDGSPVTTVRTFNRNFMLQGSLTQRAKERKSTAKDLMESAMGSAVMY</sequence>
<dbReference type="InterPro" id="IPR041282">
    <property type="entry name" value="FYVE_2"/>
</dbReference>
<name>A0ABM4E491_9AVES</name>
<keyword evidence="6" id="KW-0175">Coiled coil</keyword>